<accession>A0A8J4BPV3</accession>
<evidence type="ECO:0000313" key="12">
    <source>
        <dbReference type="Proteomes" id="UP000747399"/>
    </source>
</evidence>
<feature type="compositionally biased region" description="Low complexity" evidence="8">
    <location>
        <begin position="478"/>
        <end position="495"/>
    </location>
</feature>
<feature type="region of interest" description="Disordered" evidence="8">
    <location>
        <begin position="418"/>
        <end position="614"/>
    </location>
</feature>
<feature type="region of interest" description="Disordered" evidence="8">
    <location>
        <begin position="644"/>
        <end position="672"/>
    </location>
</feature>
<evidence type="ECO:0000256" key="2">
    <source>
        <dbReference type="ARBA" id="ARBA00022468"/>
    </source>
</evidence>
<dbReference type="PANTHER" id="PTHR45705">
    <property type="entry name" value="FI20236P1"/>
    <property type="match status" value="1"/>
</dbReference>
<dbReference type="InterPro" id="IPR038508">
    <property type="entry name" value="ArfGAP_dom_sf"/>
</dbReference>
<evidence type="ECO:0000256" key="3">
    <source>
        <dbReference type="ARBA" id="ARBA00022723"/>
    </source>
</evidence>
<sequence>MDSGGPQFHLQGIIMEAASWLRDYITAIKSGRLHPFSLVERKARAATRNEAWGPSGTMLAELAELTNDQEQCEVIFAVLEYRIRSPEHKWLCVYKALQVLEYLLQRGSVFCCFAAQELVVPLAALQNFDYFGPNRRDHGKSVRLRAHAVKALILDVEGLARKRAQLAQRVGNMKFSGYSREDAIAAAAAKEVAGSAKMMFDSPASCPVTPAPTCLGGDADSGDGGAGTPVLPGRMHLAAPASGGVQEGPMSPSTYRPPSLFVTASATRMGQQSGSLTTLRNAGETKGVTFEQNKRQLEQLRQLTLLEANRTCADCASSAAAARPTWASINLGVFICMRCAGIHRGLGVHVSKVRSTTLDTWLPEQVANMARLGNRRANAHFEATLDPVLRPSRENTQELERFIRLKYADKVWAAKGDWPPEECGSAAPAAGAAQASSAGRQSDGTPQSGLGPASRTSARQPTAGSAGGGFGDSPPTWPSLGSSLTPPSSATQPGRTTPPPQPGSGVPLMGLATGTTPAGSGTKSASRTVPVRLLPPPPPPGQLGTGFGGGFGAASAAAATARDAPPGGTNTSGPSSTGDLLQLDSSTEDDGEEEYAGGDKARVGNTRGKGTGVPDSGAAALWDLLDLNLDVMTWLERTEAAQQQLQKPQQFKDHKQQQHVSHQRLRSSSSTAPTPALAIVPTAAAYLNLPAGYPPNEKPPGAAWGDAGTAFGVGSAATGAPIAFRSAAGSAPRLGMAESVILTSEFPVNDLLTPLPTGGGVPHAIVTGPASSGPISITSQAAAAAASAAAQPIPSPPGSFSRAYAQPPPPPHLQPSPPHSAGHSTSLLRIHVGSSPQPLNIGVTSATAAPAATPASSSMAATSSSNSAPGGVMQANVMQSGSLSRPGNRLGMRATAAQSASVVTAAPVPVMDLDNLLALQLNTLDTSLAQGPSGKGAVGGGRPGNNWQPATTVGGVYGGANGSGRR</sequence>
<dbReference type="PROSITE" id="PS50115">
    <property type="entry name" value="ARFGAP"/>
    <property type="match status" value="1"/>
</dbReference>
<dbReference type="CDD" id="cd08204">
    <property type="entry name" value="ArfGap"/>
    <property type="match status" value="1"/>
</dbReference>
<evidence type="ECO:0000256" key="4">
    <source>
        <dbReference type="ARBA" id="ARBA00022771"/>
    </source>
</evidence>
<keyword evidence="2" id="KW-0343">GTPase activation</keyword>
<feature type="compositionally biased region" description="Low complexity" evidence="8">
    <location>
        <begin position="553"/>
        <end position="578"/>
    </location>
</feature>
<dbReference type="InterPro" id="IPR008942">
    <property type="entry name" value="ENTH_VHS"/>
</dbReference>
<feature type="domain" description="ENTH" evidence="10">
    <location>
        <begin position="31"/>
        <end position="163"/>
    </location>
</feature>
<feature type="compositionally biased region" description="Low complexity" evidence="8">
    <location>
        <begin position="424"/>
        <end position="439"/>
    </location>
</feature>
<keyword evidence="3" id="KW-0479">Metal-binding</keyword>
<dbReference type="InterPro" id="IPR051718">
    <property type="entry name" value="ARF_GTPase-activating"/>
</dbReference>
<feature type="compositionally biased region" description="Gly residues" evidence="8">
    <location>
        <begin position="955"/>
        <end position="966"/>
    </location>
</feature>
<keyword evidence="12" id="KW-1185">Reference proteome</keyword>
<comment type="caution">
    <text evidence="11">The sequence shown here is derived from an EMBL/GenBank/DDBJ whole genome shotgun (WGS) entry which is preliminary data.</text>
</comment>
<dbReference type="GO" id="GO:0005096">
    <property type="term" value="F:GTPase activator activity"/>
    <property type="evidence" value="ECO:0007669"/>
    <property type="project" value="UniProtKB-KW"/>
</dbReference>
<evidence type="ECO:0000259" key="9">
    <source>
        <dbReference type="PROSITE" id="PS50115"/>
    </source>
</evidence>
<dbReference type="Gene3D" id="1.25.40.90">
    <property type="match status" value="1"/>
</dbReference>
<dbReference type="AlphaFoldDB" id="A0A8J4BPV3"/>
<dbReference type="InterPro" id="IPR037278">
    <property type="entry name" value="ARFGAP/RecO"/>
</dbReference>
<dbReference type="GO" id="GO:0030136">
    <property type="term" value="C:clathrin-coated vesicle"/>
    <property type="evidence" value="ECO:0007669"/>
    <property type="project" value="UniProtKB-SubCell"/>
</dbReference>
<feature type="compositionally biased region" description="Gly residues" evidence="8">
    <location>
        <begin position="543"/>
        <end position="552"/>
    </location>
</feature>
<dbReference type="GO" id="GO:0008270">
    <property type="term" value="F:zinc ion binding"/>
    <property type="evidence" value="ECO:0007669"/>
    <property type="project" value="UniProtKB-KW"/>
</dbReference>
<dbReference type="Pfam" id="PF01412">
    <property type="entry name" value="ArfGap"/>
    <property type="match status" value="1"/>
</dbReference>
<keyword evidence="5" id="KW-0862">Zinc</keyword>
<dbReference type="EMBL" id="BNCO01000076">
    <property type="protein sequence ID" value="GIL65563.1"/>
    <property type="molecule type" value="Genomic_DNA"/>
</dbReference>
<evidence type="ECO:0000256" key="5">
    <source>
        <dbReference type="ARBA" id="ARBA00022833"/>
    </source>
</evidence>
<dbReference type="SMART" id="SM00273">
    <property type="entry name" value="ENTH"/>
    <property type="match status" value="1"/>
</dbReference>
<evidence type="ECO:0000256" key="6">
    <source>
        <dbReference type="ARBA" id="ARBA00023329"/>
    </source>
</evidence>
<proteinExistence type="predicted"/>
<feature type="compositionally biased region" description="Acidic residues" evidence="8">
    <location>
        <begin position="586"/>
        <end position="596"/>
    </location>
</feature>
<feature type="region of interest" description="Disordered" evidence="8">
    <location>
        <begin position="788"/>
        <end position="824"/>
    </location>
</feature>
<dbReference type="PROSITE" id="PS50942">
    <property type="entry name" value="ENTH"/>
    <property type="match status" value="1"/>
</dbReference>
<protein>
    <recommendedName>
        <fullName evidence="13">Arf-GAP domain-containing protein</fullName>
    </recommendedName>
</protein>
<dbReference type="PANTHER" id="PTHR45705:SF1">
    <property type="entry name" value="FI20236P1"/>
    <property type="match status" value="1"/>
</dbReference>
<dbReference type="PRINTS" id="PR00405">
    <property type="entry name" value="REVINTRACTNG"/>
</dbReference>
<comment type="subcellular location">
    <subcellularLocation>
        <location evidence="1">Cytoplasmic vesicle</location>
        <location evidence="1">Clathrin-coated vesicle</location>
    </subcellularLocation>
</comment>
<dbReference type="Pfam" id="PF01417">
    <property type="entry name" value="ENTH"/>
    <property type="match status" value="1"/>
</dbReference>
<evidence type="ECO:0008006" key="13">
    <source>
        <dbReference type="Google" id="ProtNLM"/>
    </source>
</evidence>
<evidence type="ECO:0000256" key="8">
    <source>
        <dbReference type="SAM" id="MobiDB-lite"/>
    </source>
</evidence>
<dbReference type="SUPFAM" id="SSF57863">
    <property type="entry name" value="ArfGap/RecO-like zinc finger"/>
    <property type="match status" value="1"/>
</dbReference>
<dbReference type="Gene3D" id="1.10.220.150">
    <property type="entry name" value="Arf GTPase activating protein"/>
    <property type="match status" value="1"/>
</dbReference>
<dbReference type="InterPro" id="IPR001164">
    <property type="entry name" value="ArfGAP_dom"/>
</dbReference>
<feature type="domain" description="Arf-GAP" evidence="9">
    <location>
        <begin position="294"/>
        <end position="412"/>
    </location>
</feature>
<name>A0A8J4BPV3_9CHLO</name>
<feature type="compositionally biased region" description="Pro residues" evidence="8">
    <location>
        <begin position="806"/>
        <end position="818"/>
    </location>
</feature>
<dbReference type="FunFam" id="1.10.220.150:FF:000009">
    <property type="entry name" value="stromal membrane-associated protein 1 isoform X1"/>
    <property type="match status" value="1"/>
</dbReference>
<feature type="compositionally biased region" description="Polar residues" evidence="8">
    <location>
        <begin position="440"/>
        <end position="463"/>
    </location>
</feature>
<reference evidence="11" key="1">
    <citation type="journal article" date="2021" name="Proc. Natl. Acad. Sci. U.S.A.">
        <title>Three genomes in the algal genus Volvox reveal the fate of a haploid sex-determining region after a transition to homothallism.</title>
        <authorList>
            <person name="Yamamoto K."/>
            <person name="Hamaji T."/>
            <person name="Kawai-Toyooka H."/>
            <person name="Matsuzaki R."/>
            <person name="Takahashi F."/>
            <person name="Nishimura Y."/>
            <person name="Kawachi M."/>
            <person name="Noguchi H."/>
            <person name="Minakuchi Y."/>
            <person name="Umen J.G."/>
            <person name="Toyoda A."/>
            <person name="Nozaki H."/>
        </authorList>
    </citation>
    <scope>NUCLEOTIDE SEQUENCE</scope>
    <source>
        <strain evidence="11">NIES-3780</strain>
    </source>
</reference>
<dbReference type="CDD" id="cd03571">
    <property type="entry name" value="ENTH"/>
    <property type="match status" value="1"/>
</dbReference>
<evidence type="ECO:0000259" key="10">
    <source>
        <dbReference type="PROSITE" id="PS50942"/>
    </source>
</evidence>
<evidence type="ECO:0000256" key="7">
    <source>
        <dbReference type="PROSITE-ProRule" id="PRU00288"/>
    </source>
</evidence>
<feature type="compositionally biased region" description="Polar residues" evidence="8">
    <location>
        <begin position="513"/>
        <end position="527"/>
    </location>
</feature>
<keyword evidence="6" id="KW-0968">Cytoplasmic vesicle</keyword>
<feature type="region of interest" description="Disordered" evidence="8">
    <location>
        <begin position="932"/>
        <end position="966"/>
    </location>
</feature>
<dbReference type="InterPro" id="IPR013809">
    <property type="entry name" value="ENTH"/>
</dbReference>
<organism evidence="11 12">
    <name type="scientific">Volvox africanus</name>
    <dbReference type="NCBI Taxonomy" id="51714"/>
    <lineage>
        <taxon>Eukaryota</taxon>
        <taxon>Viridiplantae</taxon>
        <taxon>Chlorophyta</taxon>
        <taxon>core chlorophytes</taxon>
        <taxon>Chlorophyceae</taxon>
        <taxon>CS clade</taxon>
        <taxon>Chlamydomonadales</taxon>
        <taxon>Volvocaceae</taxon>
        <taxon>Volvox</taxon>
    </lineage>
</organism>
<evidence type="ECO:0000313" key="11">
    <source>
        <dbReference type="EMBL" id="GIL65563.1"/>
    </source>
</evidence>
<feature type="compositionally biased region" description="Gly residues" evidence="8">
    <location>
        <begin position="933"/>
        <end position="943"/>
    </location>
</feature>
<dbReference type="SUPFAM" id="SSF48464">
    <property type="entry name" value="ENTH/VHS domain"/>
    <property type="match status" value="1"/>
</dbReference>
<dbReference type="SMART" id="SM00105">
    <property type="entry name" value="ArfGap"/>
    <property type="match status" value="1"/>
</dbReference>
<keyword evidence="4 7" id="KW-0863">Zinc-finger</keyword>
<gene>
    <name evidence="11" type="ORF">Vafri_19314</name>
</gene>
<dbReference type="Proteomes" id="UP000747399">
    <property type="component" value="Unassembled WGS sequence"/>
</dbReference>
<evidence type="ECO:0000256" key="1">
    <source>
        <dbReference type="ARBA" id="ARBA00004132"/>
    </source>
</evidence>